<reference evidence="3" key="1">
    <citation type="journal article" date="2013" name="Proc. Natl. Acad. Sci. U.S.A.">
        <title>Genome structure and metabolic features in the red seaweed Chondrus crispus shed light on evolution of the Archaeplastida.</title>
        <authorList>
            <person name="Collen J."/>
            <person name="Porcel B."/>
            <person name="Carre W."/>
            <person name="Ball S.G."/>
            <person name="Chaparro C."/>
            <person name="Tonon T."/>
            <person name="Barbeyron T."/>
            <person name="Michel G."/>
            <person name="Noel B."/>
            <person name="Valentin K."/>
            <person name="Elias M."/>
            <person name="Artiguenave F."/>
            <person name="Arun A."/>
            <person name="Aury J.M."/>
            <person name="Barbosa-Neto J.F."/>
            <person name="Bothwell J.H."/>
            <person name="Bouget F.Y."/>
            <person name="Brillet L."/>
            <person name="Cabello-Hurtado F."/>
            <person name="Capella-Gutierrez S."/>
            <person name="Charrier B."/>
            <person name="Cladiere L."/>
            <person name="Cock J.M."/>
            <person name="Coelho S.M."/>
            <person name="Colleoni C."/>
            <person name="Czjzek M."/>
            <person name="Da Silva C."/>
            <person name="Delage L."/>
            <person name="Denoeud F."/>
            <person name="Deschamps P."/>
            <person name="Dittami S.M."/>
            <person name="Gabaldon T."/>
            <person name="Gachon C.M."/>
            <person name="Groisillier A."/>
            <person name="Herve C."/>
            <person name="Jabbari K."/>
            <person name="Katinka M."/>
            <person name="Kloareg B."/>
            <person name="Kowalczyk N."/>
            <person name="Labadie K."/>
            <person name="Leblanc C."/>
            <person name="Lopez P.J."/>
            <person name="McLachlan D.H."/>
            <person name="Meslet-Cladiere L."/>
            <person name="Moustafa A."/>
            <person name="Nehr Z."/>
            <person name="Nyvall Collen P."/>
            <person name="Panaud O."/>
            <person name="Partensky F."/>
            <person name="Poulain J."/>
            <person name="Rensing S.A."/>
            <person name="Rousvoal S."/>
            <person name="Samson G."/>
            <person name="Symeonidi A."/>
            <person name="Weissenbach J."/>
            <person name="Zambounis A."/>
            <person name="Wincker P."/>
            <person name="Boyen C."/>
        </authorList>
    </citation>
    <scope>NUCLEOTIDE SEQUENCE [LARGE SCALE GENOMIC DNA]</scope>
    <source>
        <strain evidence="3">cv. Stackhouse</strain>
    </source>
</reference>
<dbReference type="PANTHER" id="PTHR23146:SF0">
    <property type="entry name" value="RNA POLYMERASE-ASSOCIATED PROTEIN LEO1"/>
    <property type="match status" value="1"/>
</dbReference>
<dbReference type="PANTHER" id="PTHR23146">
    <property type="entry name" value="LEO1 PROTEIN"/>
    <property type="match status" value="1"/>
</dbReference>
<evidence type="ECO:0000313" key="3">
    <source>
        <dbReference type="Proteomes" id="UP000012073"/>
    </source>
</evidence>
<dbReference type="GO" id="GO:1990269">
    <property type="term" value="F:RNA polymerase II C-terminal domain phosphoserine binding"/>
    <property type="evidence" value="ECO:0007669"/>
    <property type="project" value="TreeGrafter"/>
</dbReference>
<evidence type="ECO:0000256" key="1">
    <source>
        <dbReference type="SAM" id="MobiDB-lite"/>
    </source>
</evidence>
<feature type="compositionally biased region" description="Basic residues" evidence="1">
    <location>
        <begin position="185"/>
        <end position="196"/>
    </location>
</feature>
<accession>R7QK63</accession>
<dbReference type="GO" id="GO:0032968">
    <property type="term" value="P:positive regulation of transcription elongation by RNA polymerase II"/>
    <property type="evidence" value="ECO:0007669"/>
    <property type="project" value="TreeGrafter"/>
</dbReference>
<proteinExistence type="predicted"/>
<dbReference type="GeneID" id="17325453"/>
<dbReference type="PhylomeDB" id="R7QK63"/>
<feature type="compositionally biased region" description="Basic and acidic residues" evidence="1">
    <location>
        <begin position="169"/>
        <end position="184"/>
    </location>
</feature>
<dbReference type="Pfam" id="PF04004">
    <property type="entry name" value="Leo1"/>
    <property type="match status" value="1"/>
</dbReference>
<dbReference type="RefSeq" id="XP_005717737.1">
    <property type="nucleotide sequence ID" value="XM_005717680.1"/>
</dbReference>
<dbReference type="EMBL" id="HG001882">
    <property type="protein sequence ID" value="CDF37866.1"/>
    <property type="molecule type" value="Genomic_DNA"/>
</dbReference>
<dbReference type="GO" id="GO:0016593">
    <property type="term" value="C:Cdc73/Paf1 complex"/>
    <property type="evidence" value="ECO:0007669"/>
    <property type="project" value="InterPro"/>
</dbReference>
<name>R7QK63_CHOCR</name>
<organism evidence="2 3">
    <name type="scientific">Chondrus crispus</name>
    <name type="common">Carrageen Irish moss</name>
    <name type="synonym">Polymorpha crispa</name>
    <dbReference type="NCBI Taxonomy" id="2769"/>
    <lineage>
        <taxon>Eukaryota</taxon>
        <taxon>Rhodophyta</taxon>
        <taxon>Florideophyceae</taxon>
        <taxon>Rhodymeniophycidae</taxon>
        <taxon>Gigartinales</taxon>
        <taxon>Gigartinaceae</taxon>
        <taxon>Chondrus</taxon>
    </lineage>
</organism>
<feature type="compositionally biased region" description="Acidic residues" evidence="1">
    <location>
        <begin position="257"/>
        <end position="266"/>
    </location>
</feature>
<dbReference type="KEGG" id="ccp:CHC_T00006023001"/>
<protein>
    <submittedName>
        <fullName evidence="2">Uncharacterized protein</fullName>
    </submittedName>
</protein>
<dbReference type="Gramene" id="CDF37866">
    <property type="protein sequence ID" value="CDF37866"/>
    <property type="gene ID" value="CHC_T00006023001"/>
</dbReference>
<feature type="region of interest" description="Disordered" evidence="1">
    <location>
        <begin position="157"/>
        <end position="266"/>
    </location>
</feature>
<sequence>MLHFPPNITLIPAVTTKLNSLPQEQNPILYRLPSGVQGDRSAHATVLQLVKENKNDPLALSQVLESNARVITWSDGSKTLSIGAQQFLMIADTVASRHFILRKGTDVHTCESRVKNVMRVQPSSTSDATAKVAMARAAMRAASKRPEGRTMLRCMDDTGEQQEAQAKVENNRRQRERAKIEAKRRQARERHMRPRRPLTVASLERESDDDSGEDQARRMAERLDAERLMRAKRAPPPRTMDVSAKRRKAGGRRVLGSDDDDSDDSM</sequence>
<dbReference type="OrthoDB" id="913756at2759"/>
<dbReference type="Proteomes" id="UP000012073">
    <property type="component" value="Unassembled WGS sequence"/>
</dbReference>
<feature type="compositionally biased region" description="Basic and acidic residues" evidence="1">
    <location>
        <begin position="214"/>
        <end position="229"/>
    </location>
</feature>
<gene>
    <name evidence="2" type="ORF">CHC_T00006023001</name>
</gene>
<dbReference type="GO" id="GO:0006368">
    <property type="term" value="P:transcription elongation by RNA polymerase II"/>
    <property type="evidence" value="ECO:0007669"/>
    <property type="project" value="InterPro"/>
</dbReference>
<dbReference type="AlphaFoldDB" id="R7QK63"/>
<dbReference type="InterPro" id="IPR007149">
    <property type="entry name" value="Leo1"/>
</dbReference>
<keyword evidence="3" id="KW-1185">Reference proteome</keyword>
<evidence type="ECO:0000313" key="2">
    <source>
        <dbReference type="EMBL" id="CDF37866.1"/>
    </source>
</evidence>